<comment type="caution">
    <text evidence="4">The sequence shown here is derived from an EMBL/GenBank/DDBJ whole genome shotgun (WGS) entry which is preliminary data.</text>
</comment>
<reference evidence="4 5" key="1">
    <citation type="submission" date="2020-08" db="EMBL/GenBank/DDBJ databases">
        <title>Genome public.</title>
        <authorList>
            <person name="Liu C."/>
            <person name="Sun Q."/>
        </authorList>
    </citation>
    <scope>NUCLEOTIDE SEQUENCE [LARGE SCALE GENOMIC DNA]</scope>
    <source>
        <strain evidence="4 5">NSJ-46</strain>
    </source>
</reference>
<dbReference type="Gene3D" id="1.10.10.2840">
    <property type="entry name" value="PucR C-terminal helix-turn-helix domain"/>
    <property type="match status" value="1"/>
</dbReference>
<dbReference type="InterPro" id="IPR051448">
    <property type="entry name" value="CdaR-like_regulators"/>
</dbReference>
<feature type="domain" description="CdaR GGDEF-like" evidence="3">
    <location>
        <begin position="287"/>
        <end position="398"/>
    </location>
</feature>
<dbReference type="InterPro" id="IPR041522">
    <property type="entry name" value="CdaR_GGDEF"/>
</dbReference>
<feature type="domain" description="PucR C-terminal helix-turn-helix" evidence="2">
    <location>
        <begin position="453"/>
        <end position="509"/>
    </location>
</feature>
<dbReference type="PANTHER" id="PTHR33744">
    <property type="entry name" value="CARBOHYDRATE DIACID REGULATOR"/>
    <property type="match status" value="1"/>
</dbReference>
<evidence type="ECO:0000313" key="5">
    <source>
        <dbReference type="Proteomes" id="UP000657421"/>
    </source>
</evidence>
<evidence type="ECO:0000259" key="2">
    <source>
        <dbReference type="Pfam" id="PF13556"/>
    </source>
</evidence>
<accession>A0ABR7N8B4</accession>
<evidence type="ECO:0000256" key="1">
    <source>
        <dbReference type="ARBA" id="ARBA00006754"/>
    </source>
</evidence>
<protein>
    <submittedName>
        <fullName evidence="4">Helix-turn-helix domain-containing protein</fullName>
    </submittedName>
</protein>
<name>A0ABR7N8B4_9FIRM</name>
<dbReference type="PANTHER" id="PTHR33744:SF1">
    <property type="entry name" value="DNA-BINDING TRANSCRIPTIONAL ACTIVATOR ADER"/>
    <property type="match status" value="1"/>
</dbReference>
<evidence type="ECO:0000259" key="3">
    <source>
        <dbReference type="Pfam" id="PF17853"/>
    </source>
</evidence>
<dbReference type="EMBL" id="JACRSZ010000004">
    <property type="protein sequence ID" value="MBC8572644.1"/>
    <property type="molecule type" value="Genomic_DNA"/>
</dbReference>
<keyword evidence="5" id="KW-1185">Reference proteome</keyword>
<comment type="similarity">
    <text evidence="1">Belongs to the CdaR family.</text>
</comment>
<sequence length="517" mass="59912">MKLSSAYLAERLRERYDVLTCENISGEDAYFRPFLQTRDVAPARGRVCIVTGTYLKQRQSTIQVQKAKYNWDDVLVILTESDQTEEFRKELSGPYIMLNPNISASDVINTVQRIFDRCDDWVEQLNALVLRSGSIQRALKLSADMVGNPLVVMGIDFTLTAESKGNNPNQGVRLFNDEMVNLEYMNAYIQDETYKKSLESEVPMLLPAFINGCRMISMNLWTKGEPTHRVVVLETQKKLTEGDKCLVAQLASYLEYIILHEPSFQEKDDLDDVCRLIVTDRTADYLTMSNRLAALGWSPRQDYLCLVLQTAGGDKEHTTGTICKYLKKQFPHSSSFQVRQEIICFFNLSKTGQTVEEIETELIYFIRDSYLKAGYSRSMTGHMNLRRQYLQAKIALEVGSRKKPYVWIHRFDQMVLPYLMEQTTKELPATMVCHENLLELKKLDENHHSEYMLTLRTYLEQNLNATQTANELFIHRSTFLYRLEKIKSVLQSTLEDPDEIFYLNLSLRLLEMEEKEV</sequence>
<dbReference type="InterPro" id="IPR025736">
    <property type="entry name" value="PucR_C-HTH_dom"/>
</dbReference>
<gene>
    <name evidence="4" type="ORF">H8716_06020</name>
</gene>
<dbReference type="Pfam" id="PF17853">
    <property type="entry name" value="GGDEF_2"/>
    <property type="match status" value="1"/>
</dbReference>
<dbReference type="Pfam" id="PF13556">
    <property type="entry name" value="HTH_30"/>
    <property type="match status" value="1"/>
</dbReference>
<dbReference type="RefSeq" id="WP_249307672.1">
    <property type="nucleotide sequence ID" value="NZ_JACRSZ010000004.1"/>
</dbReference>
<dbReference type="InterPro" id="IPR042070">
    <property type="entry name" value="PucR_C-HTH_sf"/>
</dbReference>
<dbReference type="Proteomes" id="UP000657421">
    <property type="component" value="Unassembled WGS sequence"/>
</dbReference>
<proteinExistence type="inferred from homology"/>
<evidence type="ECO:0000313" key="4">
    <source>
        <dbReference type="EMBL" id="MBC8572644.1"/>
    </source>
</evidence>
<organism evidence="4 5">
    <name type="scientific">Jingyaoa shaoxingensis</name>
    <dbReference type="NCBI Taxonomy" id="2763671"/>
    <lineage>
        <taxon>Bacteria</taxon>
        <taxon>Bacillati</taxon>
        <taxon>Bacillota</taxon>
        <taxon>Clostridia</taxon>
        <taxon>Lachnospirales</taxon>
        <taxon>Lachnospiraceae</taxon>
        <taxon>Jingyaoa</taxon>
    </lineage>
</organism>